<evidence type="ECO:0000259" key="4">
    <source>
        <dbReference type="PROSITE" id="PS50127"/>
    </source>
</evidence>
<feature type="domain" description="UBC core" evidence="4">
    <location>
        <begin position="1465"/>
        <end position="1611"/>
    </location>
</feature>
<dbReference type="InterPro" id="IPR013083">
    <property type="entry name" value="Znf_RING/FYVE/PHD"/>
</dbReference>
<dbReference type="EC" id="5.2.1.8" evidence="1"/>
<evidence type="ECO:0000313" key="7">
    <source>
        <dbReference type="Proteomes" id="UP000664521"/>
    </source>
</evidence>
<evidence type="ECO:0000256" key="3">
    <source>
        <dbReference type="SAM" id="MobiDB-lite"/>
    </source>
</evidence>
<keyword evidence="7" id="KW-1185">Reference proteome</keyword>
<dbReference type="SUPFAM" id="SSF53300">
    <property type="entry name" value="vWA-like"/>
    <property type="match status" value="1"/>
</dbReference>
<evidence type="ECO:0000256" key="1">
    <source>
        <dbReference type="ARBA" id="ARBA00013194"/>
    </source>
</evidence>
<dbReference type="OrthoDB" id="10069349at2759"/>
<dbReference type="GO" id="GO:0004842">
    <property type="term" value="F:ubiquitin-protein transferase activity"/>
    <property type="evidence" value="ECO:0007669"/>
    <property type="project" value="InterPro"/>
</dbReference>
<protein>
    <recommendedName>
        <fullName evidence="1">peptidylprolyl isomerase</fullName>
        <ecNumber evidence="1">5.2.1.8</ecNumber>
    </recommendedName>
</protein>
<feature type="region of interest" description="Disordered" evidence="3">
    <location>
        <begin position="271"/>
        <end position="293"/>
    </location>
</feature>
<keyword evidence="2" id="KW-0697">Rotamase</keyword>
<dbReference type="InterPro" id="IPR000608">
    <property type="entry name" value="UBC"/>
</dbReference>
<reference evidence="6" key="1">
    <citation type="submission" date="2021-03" db="EMBL/GenBank/DDBJ databases">
        <authorList>
            <person name="Tagirdzhanova G."/>
        </authorList>
    </citation>
    <scope>NUCLEOTIDE SEQUENCE</scope>
</reference>
<dbReference type="PROSITE" id="PS51698">
    <property type="entry name" value="U_BOX"/>
    <property type="match status" value="1"/>
</dbReference>
<dbReference type="PROSITE" id="PS50127">
    <property type="entry name" value="UBC_2"/>
    <property type="match status" value="1"/>
</dbReference>
<dbReference type="SMART" id="SM00504">
    <property type="entry name" value="Ubox"/>
    <property type="match status" value="1"/>
</dbReference>
<dbReference type="EMBL" id="CAJPDS010000086">
    <property type="protein sequence ID" value="CAF9935795.1"/>
    <property type="molecule type" value="Genomic_DNA"/>
</dbReference>
<dbReference type="Proteomes" id="UP000664521">
    <property type="component" value="Unassembled WGS sequence"/>
</dbReference>
<dbReference type="Gene3D" id="3.10.110.10">
    <property type="entry name" value="Ubiquitin Conjugating Enzyme"/>
    <property type="match status" value="1"/>
</dbReference>
<feature type="region of interest" description="Disordered" evidence="3">
    <location>
        <begin position="728"/>
        <end position="750"/>
    </location>
</feature>
<dbReference type="PANTHER" id="PTHR24068">
    <property type="entry name" value="UBIQUITIN-CONJUGATING ENZYME E2"/>
    <property type="match status" value="1"/>
</dbReference>
<dbReference type="SUPFAM" id="SSF54495">
    <property type="entry name" value="UBC-like"/>
    <property type="match status" value="1"/>
</dbReference>
<dbReference type="SUPFAM" id="SSF57850">
    <property type="entry name" value="RING/U-box"/>
    <property type="match status" value="1"/>
</dbReference>
<gene>
    <name evidence="6" type="ORF">HETSPECPRED_009901</name>
</gene>
<proteinExistence type="predicted"/>
<dbReference type="CDD" id="cd16655">
    <property type="entry name" value="RING-Ubox_WDSUB1-like"/>
    <property type="match status" value="1"/>
</dbReference>
<dbReference type="SMART" id="SM00212">
    <property type="entry name" value="UBCc"/>
    <property type="match status" value="1"/>
</dbReference>
<dbReference type="Gene3D" id="3.30.40.10">
    <property type="entry name" value="Zinc/RING finger domain, C3HC4 (zinc finger)"/>
    <property type="match status" value="1"/>
</dbReference>
<evidence type="ECO:0000313" key="6">
    <source>
        <dbReference type="EMBL" id="CAF9935795.1"/>
    </source>
</evidence>
<dbReference type="Pfam" id="PF04564">
    <property type="entry name" value="U-box"/>
    <property type="match status" value="1"/>
</dbReference>
<accession>A0A8H3IZ56</accession>
<dbReference type="GO" id="GO:0016567">
    <property type="term" value="P:protein ubiquitination"/>
    <property type="evidence" value="ECO:0007669"/>
    <property type="project" value="InterPro"/>
</dbReference>
<dbReference type="Gene3D" id="3.40.50.410">
    <property type="entry name" value="von Willebrand factor, type A domain"/>
    <property type="match status" value="1"/>
</dbReference>
<dbReference type="Pfam" id="PF00179">
    <property type="entry name" value="UQ_con"/>
    <property type="match status" value="1"/>
</dbReference>
<dbReference type="InterPro" id="IPR016135">
    <property type="entry name" value="UBQ-conjugating_enzyme/RWD"/>
</dbReference>
<dbReference type="CDD" id="cd00198">
    <property type="entry name" value="vWFA"/>
    <property type="match status" value="1"/>
</dbReference>
<feature type="domain" description="U-box" evidence="5">
    <location>
        <begin position="899"/>
        <end position="972"/>
    </location>
</feature>
<dbReference type="GO" id="GO:0003755">
    <property type="term" value="F:peptidyl-prolyl cis-trans isomerase activity"/>
    <property type="evidence" value="ECO:0007669"/>
    <property type="project" value="UniProtKB-KW"/>
</dbReference>
<comment type="caution">
    <text evidence="6">The sequence shown here is derived from an EMBL/GenBank/DDBJ whole genome shotgun (WGS) entry which is preliminary data.</text>
</comment>
<dbReference type="InterPro" id="IPR036465">
    <property type="entry name" value="vWFA_dom_sf"/>
</dbReference>
<feature type="compositionally biased region" description="Acidic residues" evidence="3">
    <location>
        <begin position="728"/>
        <end position="743"/>
    </location>
</feature>
<sequence length="1624" mass="181726">MERYVVRVSDADANDVEQLLIPFEKDQLVSAFSVEVRRRFAKRSASSLDHILRLNSIHGPILDEDDALKHVITDAAKDVIFVAYESASTPQIDRARNGEDAGSSEPAVREIHIPPATAANGIKIRIITPARAKSNQNISTIPLLQGGVYIPLSTSLWDLKNKVANSLGHTLGHACPSTERQSCNCSFVEYLLKQGLVRCMDDFVVVFDDHKIARLPISEPTRISIFRALQARFETEVESKYNVSLEGGMLDAEQRYIILPVVALCSKDMHPGNPKAKGRPVPDEGAKTAHGQAVKQEDMLEDDWYDLDLHIAEAPIEVLDPCLTLKNANLNECTVNGVLDLYVVERRCLRTPMSTTLGKEAIFSHAPCWQTTPPQSERGVSAFLSSLRVFTHLINAAFMEARHQNEILSQIFTLTRFPPAMLAVYVLMQGNTPRASQCAALIQALTEVLKEMVPLHLIGGDETRSLEGSRLFFGFVLAKAKQRANLSKNSPLNYIDSITTVDLLNPGTLRPILYPVSTSMGMLEASFFHALHTPGLFENPIGKRPIKTLDVDLRPYRLALITGGQVPEVCALDINRLNAHLYRDSAIGNSQKPIWDLTNLASLCEANGLAVIAPSDLARTTSPTLSLDKECFLSVYLGKVPCGDPTKDTILFRPLYGEEHVDVAIVTQVIAPILECRMKDGTFIFESAGGSAKRKARDPGEIIVFAVDCSHSMHQPSDFLEMQEADLDAEEDDDYTSDDDTDIDVYSNTGSPLDDDSLSFAQLKDIVAQHESFGDMLAIVQLAGSLRARSYANRIIKHLIILYTREREHYRKQATALRNWATSRLLQGNTYEVRYARCMNVVAGLVEHEQGLVDYLVYRANNTTMDRSRWIWTPNDEIPVTKKPPSKHHVDMSTSFALSIPQNFICPISQELFEDPVIAADGFTYDRKAIQRWFQLRKSSPSTNLALGDISLRSNGSLAHEIKTWVNGENIGTTSSPDSKRRPFSTRNAYVSLRFDGLGQFTRRVPKTSTLADLYSFAFQGMRGKYAHFELRHKNDLLVQSEKTIDSESLALVPKLTILGSPSAVSSSSEGTQVGTANSADNALIKIYRRRNHLFSYWVPRRNSLTFTSLIFRHWRYLAERVKSLEHDVDIWTEMRYSGDGGCQGQFNDHWIAMMPALQPLYGLGILSDEELFLKPGEITRKSELDFANQQILVLKMEVESHAYRATVRRRQRRDDRTMSRLDTSKYIFDNLVNRTLAYDLDTHIGLVTFSTTPKLSQNITYALEDFRASSSTMQSGGDTAVWDALALANHHLSEYAKRFPNALKRIVCLSDGLDTSSSKQVHDVCQELMNNKTVVDSFCIGDEDNVALRTLSWLTGGYKFVPESLDAAMAISELEPVLNQSDRASESSRIPTKPLTKFTFAQASAYAKADVVNRDIYPQRKQHPNLQDSFIAVSKMSRGNIPATTAATSAIPVESGSKSTGNDRPTRRLLSEIQSISANPHPHYDVFVSETNIGFWKIVMQGPPDSSYGGGVFLLYLHMEDQYPAFPPKARFCTPILHPNINRHGRICHSILDRNWTADTSQVMILNTIYSLLLTPEFSDPINSIVIQNYHWDQVAFQDEVREHIRRHASESRESVRKMVLGE</sequence>
<dbReference type="InterPro" id="IPR003613">
    <property type="entry name" value="Ubox_domain"/>
</dbReference>
<organism evidence="6 7">
    <name type="scientific">Heterodermia speciosa</name>
    <dbReference type="NCBI Taxonomy" id="116794"/>
    <lineage>
        <taxon>Eukaryota</taxon>
        <taxon>Fungi</taxon>
        <taxon>Dikarya</taxon>
        <taxon>Ascomycota</taxon>
        <taxon>Pezizomycotina</taxon>
        <taxon>Lecanoromycetes</taxon>
        <taxon>OSLEUM clade</taxon>
        <taxon>Lecanoromycetidae</taxon>
        <taxon>Caliciales</taxon>
        <taxon>Physciaceae</taxon>
        <taxon>Heterodermia</taxon>
    </lineage>
</organism>
<feature type="region of interest" description="Disordered" evidence="3">
    <location>
        <begin position="1445"/>
        <end position="1466"/>
    </location>
</feature>
<evidence type="ECO:0000256" key="2">
    <source>
        <dbReference type="ARBA" id="ARBA00023110"/>
    </source>
</evidence>
<evidence type="ECO:0000259" key="5">
    <source>
        <dbReference type="PROSITE" id="PS51698"/>
    </source>
</evidence>
<keyword evidence="2" id="KW-0413">Isomerase</keyword>
<name>A0A8H3IZ56_9LECA</name>